<proteinExistence type="predicted"/>
<dbReference type="WBParaSite" id="Minc3s00480g13044">
    <property type="protein sequence ID" value="Minc3s00480g13044"/>
    <property type="gene ID" value="Minc3s00480g13044"/>
</dbReference>
<reference evidence="2" key="1">
    <citation type="submission" date="2022-11" db="UniProtKB">
        <authorList>
            <consortium name="WormBaseParasite"/>
        </authorList>
    </citation>
    <scope>IDENTIFICATION</scope>
</reference>
<accession>A0A914LGB0</accession>
<organism evidence="1 2">
    <name type="scientific">Meloidogyne incognita</name>
    <name type="common">Southern root-knot nematode worm</name>
    <name type="synonym">Oxyuris incognita</name>
    <dbReference type="NCBI Taxonomy" id="6306"/>
    <lineage>
        <taxon>Eukaryota</taxon>
        <taxon>Metazoa</taxon>
        <taxon>Ecdysozoa</taxon>
        <taxon>Nematoda</taxon>
        <taxon>Chromadorea</taxon>
        <taxon>Rhabditida</taxon>
        <taxon>Tylenchina</taxon>
        <taxon>Tylenchomorpha</taxon>
        <taxon>Tylenchoidea</taxon>
        <taxon>Meloidogynidae</taxon>
        <taxon>Meloidogyninae</taxon>
        <taxon>Meloidogyne</taxon>
        <taxon>Meloidogyne incognita group</taxon>
    </lineage>
</organism>
<dbReference type="AlphaFoldDB" id="A0A914LGB0"/>
<evidence type="ECO:0000313" key="2">
    <source>
        <dbReference type="WBParaSite" id="Minc3s00480g13044"/>
    </source>
</evidence>
<keyword evidence="1" id="KW-1185">Reference proteome</keyword>
<name>A0A914LGB0_MELIC</name>
<dbReference type="Proteomes" id="UP000887563">
    <property type="component" value="Unplaced"/>
</dbReference>
<protein>
    <submittedName>
        <fullName evidence="2">Candidate secreted effector</fullName>
    </submittedName>
</protein>
<sequence>MSTFNYTIEVRNFSTLSLLFYVHPQLKEVLKSSVFLRMPSKTFLLPRFVCFRFPLSSF</sequence>
<evidence type="ECO:0000313" key="1">
    <source>
        <dbReference type="Proteomes" id="UP000887563"/>
    </source>
</evidence>